<dbReference type="STRING" id="1191523.MROS_0860"/>
<dbReference type="Proteomes" id="UP000009011">
    <property type="component" value="Chromosome"/>
</dbReference>
<evidence type="ECO:0000256" key="7">
    <source>
        <dbReference type="SAM" id="Phobius"/>
    </source>
</evidence>
<dbReference type="FunFam" id="1.20.1510.10:FF:000006">
    <property type="entry name" value="Divalent cation efflux transporter"/>
    <property type="match status" value="1"/>
</dbReference>
<evidence type="ECO:0000256" key="5">
    <source>
        <dbReference type="ARBA" id="ARBA00022989"/>
    </source>
</evidence>
<evidence type="ECO:0000256" key="2">
    <source>
        <dbReference type="ARBA" id="ARBA00008114"/>
    </source>
</evidence>
<dbReference type="HOGENOM" id="CLU_013430_3_0_10"/>
<keyword evidence="6 7" id="KW-0472">Membrane</keyword>
<keyword evidence="4 7" id="KW-0812">Transmembrane</keyword>
<feature type="transmembrane region" description="Helical" evidence="7">
    <location>
        <begin position="15"/>
        <end position="36"/>
    </location>
</feature>
<evidence type="ECO:0000313" key="10">
    <source>
        <dbReference type="EMBL" id="AFN74101.1"/>
    </source>
</evidence>
<evidence type="ECO:0000256" key="1">
    <source>
        <dbReference type="ARBA" id="ARBA00004141"/>
    </source>
</evidence>
<dbReference type="PANTHER" id="PTHR43840">
    <property type="entry name" value="MITOCHONDRIAL METAL TRANSPORTER 1-RELATED"/>
    <property type="match status" value="1"/>
</dbReference>
<evidence type="ECO:0000259" key="9">
    <source>
        <dbReference type="Pfam" id="PF16916"/>
    </source>
</evidence>
<dbReference type="InterPro" id="IPR027469">
    <property type="entry name" value="Cation_efflux_TMD_sf"/>
</dbReference>
<feature type="transmembrane region" description="Helical" evidence="7">
    <location>
        <begin position="179"/>
        <end position="202"/>
    </location>
</feature>
<dbReference type="Gene3D" id="3.30.70.1350">
    <property type="entry name" value="Cation efflux protein, cytoplasmic domain"/>
    <property type="match status" value="1"/>
</dbReference>
<dbReference type="NCBIfam" id="TIGR01297">
    <property type="entry name" value="CDF"/>
    <property type="match status" value="1"/>
</dbReference>
<dbReference type="eggNOG" id="COG0053">
    <property type="taxonomic scope" value="Bacteria"/>
</dbReference>
<dbReference type="GO" id="GO:0006882">
    <property type="term" value="P:intracellular zinc ion homeostasis"/>
    <property type="evidence" value="ECO:0007669"/>
    <property type="project" value="TreeGrafter"/>
</dbReference>
<dbReference type="Pfam" id="PF16916">
    <property type="entry name" value="ZT_dimer"/>
    <property type="match status" value="1"/>
</dbReference>
<evidence type="ECO:0000256" key="4">
    <source>
        <dbReference type="ARBA" id="ARBA00022692"/>
    </source>
</evidence>
<dbReference type="SUPFAM" id="SSF160240">
    <property type="entry name" value="Cation efflux protein cytoplasmic domain-like"/>
    <property type="match status" value="1"/>
</dbReference>
<dbReference type="PANTHER" id="PTHR43840:SF15">
    <property type="entry name" value="MITOCHONDRIAL METAL TRANSPORTER 1-RELATED"/>
    <property type="match status" value="1"/>
</dbReference>
<reference evidence="10 11" key="1">
    <citation type="journal article" date="2013" name="PLoS ONE">
        <title>Genomic analysis of Melioribacter roseus, facultatively anaerobic organotrophic bacterium representing a novel deep lineage within Bacteriodetes/Chlorobi group.</title>
        <authorList>
            <person name="Kadnikov V.V."/>
            <person name="Mardanov A.V."/>
            <person name="Podosokorskaya O.A."/>
            <person name="Gavrilov S.N."/>
            <person name="Kublanov I.V."/>
            <person name="Beletsky A.V."/>
            <person name="Bonch-Osmolovskaya E.A."/>
            <person name="Ravin N.V."/>
        </authorList>
    </citation>
    <scope>NUCLEOTIDE SEQUENCE [LARGE SCALE GENOMIC DNA]</scope>
    <source>
        <strain evidence="11">JCM 17771 / P3M-2</strain>
    </source>
</reference>
<name>I7A2F0_MELRP</name>
<dbReference type="GO" id="GO:0015093">
    <property type="term" value="F:ferrous iron transmembrane transporter activity"/>
    <property type="evidence" value="ECO:0007669"/>
    <property type="project" value="TreeGrafter"/>
</dbReference>
<dbReference type="OrthoDB" id="9806522at2"/>
<comment type="subcellular location">
    <subcellularLocation>
        <location evidence="1">Membrane</location>
        <topology evidence="1">Multi-pass membrane protein</topology>
    </subcellularLocation>
</comment>
<dbReference type="PATRIC" id="fig|1191523.3.peg.908"/>
<evidence type="ECO:0000256" key="3">
    <source>
        <dbReference type="ARBA" id="ARBA00022448"/>
    </source>
</evidence>
<dbReference type="SUPFAM" id="SSF161111">
    <property type="entry name" value="Cation efflux protein transmembrane domain-like"/>
    <property type="match status" value="1"/>
</dbReference>
<protein>
    <submittedName>
        <fullName evidence="10">Cation diffusion facilitator family transporter</fullName>
    </submittedName>
</protein>
<dbReference type="AlphaFoldDB" id="I7A2F0"/>
<comment type="similarity">
    <text evidence="2">Belongs to the cation diffusion facilitator (CDF) transporter (TC 2.A.4) family.</text>
</comment>
<keyword evidence="3" id="KW-0813">Transport</keyword>
<dbReference type="InterPro" id="IPR050291">
    <property type="entry name" value="CDF_Transporter"/>
</dbReference>
<keyword evidence="5 7" id="KW-1133">Transmembrane helix</keyword>
<dbReference type="Gene3D" id="1.20.1510.10">
    <property type="entry name" value="Cation efflux protein transmembrane domain"/>
    <property type="match status" value="1"/>
</dbReference>
<organism evidence="10 11">
    <name type="scientific">Melioribacter roseus (strain DSM 23840 / JCM 17771 / VKM B-2668 / P3M-2)</name>
    <dbReference type="NCBI Taxonomy" id="1191523"/>
    <lineage>
        <taxon>Bacteria</taxon>
        <taxon>Pseudomonadati</taxon>
        <taxon>Ignavibacteriota</taxon>
        <taxon>Ignavibacteria</taxon>
        <taxon>Ignavibacteriales</taxon>
        <taxon>Melioribacteraceae</taxon>
        <taxon>Melioribacter</taxon>
    </lineage>
</organism>
<feature type="transmembrane region" description="Helical" evidence="7">
    <location>
        <begin position="84"/>
        <end position="105"/>
    </location>
</feature>
<dbReference type="Pfam" id="PF01545">
    <property type="entry name" value="Cation_efflux"/>
    <property type="match status" value="1"/>
</dbReference>
<dbReference type="EMBL" id="CP003557">
    <property type="protein sequence ID" value="AFN74101.1"/>
    <property type="molecule type" value="Genomic_DNA"/>
</dbReference>
<proteinExistence type="inferred from homology"/>
<dbReference type="GO" id="GO:0015341">
    <property type="term" value="F:zinc efflux antiporter activity"/>
    <property type="evidence" value="ECO:0007669"/>
    <property type="project" value="TreeGrafter"/>
</dbReference>
<dbReference type="InterPro" id="IPR027470">
    <property type="entry name" value="Cation_efflux_CTD"/>
</dbReference>
<accession>I7A2F0</accession>
<dbReference type="InterPro" id="IPR036837">
    <property type="entry name" value="Cation_efflux_CTD_sf"/>
</dbReference>
<feature type="domain" description="Cation efflux protein cytoplasmic" evidence="9">
    <location>
        <begin position="214"/>
        <end position="290"/>
    </location>
</feature>
<sequence length="294" mass="32432">MGETKTEAVKEKKSVALLSVFAALLITAFKIIVGVMTGSLGIISEALHSALDLIAAGITYLAVNISDKPADDKHHYGHGKIENYSALIETLLLFITSFWIIYEALRRLITNEVEIEVNAWAFIVIITSIIVDISRSRALKKAAVKHNSQALEADALHFSTDIWSSTVVLIGLIGASFNFFYADAIAGLAVAIIVLGVSYRLGKRSFDALIDRAPEGLYEKIYNIVNRLPDVIESHDIKIRESGPYKFVDINIHVKSQLSIKEAHEISHRVEKAITEEIKNITVMVHAEPEGHSD</sequence>
<gene>
    <name evidence="10" type="ordered locus">MROS_0860</name>
</gene>
<dbReference type="GO" id="GO:0005886">
    <property type="term" value="C:plasma membrane"/>
    <property type="evidence" value="ECO:0007669"/>
    <property type="project" value="TreeGrafter"/>
</dbReference>
<evidence type="ECO:0000256" key="6">
    <source>
        <dbReference type="ARBA" id="ARBA00023136"/>
    </source>
</evidence>
<feature type="domain" description="Cation efflux protein transmembrane" evidence="8">
    <location>
        <begin position="17"/>
        <end position="210"/>
    </location>
</feature>
<evidence type="ECO:0000313" key="11">
    <source>
        <dbReference type="Proteomes" id="UP000009011"/>
    </source>
</evidence>
<dbReference type="KEGG" id="mro:MROS_0860"/>
<dbReference type="RefSeq" id="WP_014855537.1">
    <property type="nucleotide sequence ID" value="NC_018178.1"/>
</dbReference>
<dbReference type="InterPro" id="IPR002524">
    <property type="entry name" value="Cation_efflux"/>
</dbReference>
<evidence type="ECO:0000259" key="8">
    <source>
        <dbReference type="Pfam" id="PF01545"/>
    </source>
</evidence>
<dbReference type="InterPro" id="IPR058533">
    <property type="entry name" value="Cation_efflux_TM"/>
</dbReference>
<dbReference type="GO" id="GO:0015086">
    <property type="term" value="F:cadmium ion transmembrane transporter activity"/>
    <property type="evidence" value="ECO:0007669"/>
    <property type="project" value="TreeGrafter"/>
</dbReference>
<feature type="transmembrane region" description="Helical" evidence="7">
    <location>
        <begin position="117"/>
        <end position="134"/>
    </location>
</feature>
<keyword evidence="11" id="KW-1185">Reference proteome</keyword>